<evidence type="ECO:0000256" key="12">
    <source>
        <dbReference type="SAM" id="Phobius"/>
    </source>
</evidence>
<dbReference type="EMBL" id="JACHGT010000007">
    <property type="protein sequence ID" value="MBB6035839.1"/>
    <property type="molecule type" value="Genomic_DNA"/>
</dbReference>
<dbReference type="InterPro" id="IPR050324">
    <property type="entry name" value="CDP-alcohol_PTase-I"/>
</dbReference>
<dbReference type="PIRSF" id="PIRSF000847">
    <property type="entry name" value="Phos_ph_gly_syn"/>
    <property type="match status" value="1"/>
</dbReference>
<keyword evidence="4 11" id="KW-0808">Transferase</keyword>
<comment type="similarity">
    <text evidence="2 11">Belongs to the CDP-alcohol phosphatidyltransferase class-I family.</text>
</comment>
<comment type="subcellular location">
    <subcellularLocation>
        <location evidence="1">Membrane</location>
        <topology evidence="1">Multi-pass membrane protein</topology>
    </subcellularLocation>
</comment>
<dbReference type="AlphaFoldDB" id="A0A841FTI0"/>
<evidence type="ECO:0000256" key="1">
    <source>
        <dbReference type="ARBA" id="ARBA00004141"/>
    </source>
</evidence>
<dbReference type="UniPathway" id="UPA00085"/>
<dbReference type="Proteomes" id="UP000548476">
    <property type="component" value="Unassembled WGS sequence"/>
</dbReference>
<dbReference type="InterPro" id="IPR000462">
    <property type="entry name" value="CDP-OH_P_trans"/>
</dbReference>
<dbReference type="PROSITE" id="PS00379">
    <property type="entry name" value="CDP_ALCOHOL_P_TRANSF"/>
    <property type="match status" value="1"/>
</dbReference>
<protein>
    <submittedName>
        <fullName evidence="13">Cardiolipin synthase</fullName>
        <ecNumber evidence="13">2.7.8.41</ecNumber>
    </submittedName>
</protein>
<keyword evidence="6 12" id="KW-1133">Transmembrane helix</keyword>
<dbReference type="Pfam" id="PF01066">
    <property type="entry name" value="CDP-OH_P_transf"/>
    <property type="match status" value="1"/>
</dbReference>
<evidence type="ECO:0000256" key="2">
    <source>
        <dbReference type="ARBA" id="ARBA00010441"/>
    </source>
</evidence>
<evidence type="ECO:0000256" key="10">
    <source>
        <dbReference type="ARBA" id="ARBA00023264"/>
    </source>
</evidence>
<dbReference type="PANTHER" id="PTHR14269">
    <property type="entry name" value="CDP-DIACYLGLYCEROL--GLYCEROL-3-PHOSPHATE 3-PHOSPHATIDYLTRANSFERASE-RELATED"/>
    <property type="match status" value="1"/>
</dbReference>
<keyword evidence="9" id="KW-0594">Phospholipid biosynthesis</keyword>
<evidence type="ECO:0000256" key="3">
    <source>
        <dbReference type="ARBA" id="ARBA00022516"/>
    </source>
</evidence>
<evidence type="ECO:0000256" key="7">
    <source>
        <dbReference type="ARBA" id="ARBA00023098"/>
    </source>
</evidence>
<feature type="transmembrane region" description="Helical" evidence="12">
    <location>
        <begin position="20"/>
        <end position="40"/>
    </location>
</feature>
<reference evidence="13 14" key="1">
    <citation type="submission" date="2020-08" db="EMBL/GenBank/DDBJ databases">
        <title>Genomic Encyclopedia of Type Strains, Phase IV (KMG-IV): sequencing the most valuable type-strain genomes for metagenomic binning, comparative biology and taxonomic classification.</title>
        <authorList>
            <person name="Goeker M."/>
        </authorList>
    </citation>
    <scope>NUCLEOTIDE SEQUENCE [LARGE SCALE GENOMIC DNA]</scope>
    <source>
        <strain evidence="13 14">YIM 65646</strain>
    </source>
</reference>
<dbReference type="InterPro" id="IPR043130">
    <property type="entry name" value="CDP-OH_PTrfase_TM_dom"/>
</dbReference>
<keyword evidence="14" id="KW-1185">Reference proteome</keyword>
<gene>
    <name evidence="13" type="ORF">HNR73_003703</name>
</gene>
<accession>A0A841FTI0</accession>
<evidence type="ECO:0000256" key="4">
    <source>
        <dbReference type="ARBA" id="ARBA00022679"/>
    </source>
</evidence>
<keyword evidence="8 12" id="KW-0472">Membrane</keyword>
<proteinExistence type="inferred from homology"/>
<dbReference type="GO" id="GO:0046474">
    <property type="term" value="P:glycerophospholipid biosynthetic process"/>
    <property type="evidence" value="ECO:0007669"/>
    <property type="project" value="TreeGrafter"/>
</dbReference>
<dbReference type="GO" id="GO:0008444">
    <property type="term" value="F:CDP-diacylglycerol-glycerol-3-phosphate 3-phosphatidyltransferase activity"/>
    <property type="evidence" value="ECO:0007669"/>
    <property type="project" value="InterPro"/>
</dbReference>
<keyword evidence="10" id="KW-1208">Phospholipid metabolism</keyword>
<evidence type="ECO:0000256" key="6">
    <source>
        <dbReference type="ARBA" id="ARBA00022989"/>
    </source>
</evidence>
<sequence>MTSTEQHVQADPAPWRVWTIPNLISFIRFLGIGVFLYLLLGSHDDVAGLVVLAVGGGTDWVDGFLARRLGQVSRFGQLFDPLVDRLYILAAVVALTVREFVPWQFTAALLARELVLLAGLVMLRRHGYGPLEVHYLGKAATFIVFAAFPVLVLAGQGGGVEAWARPTGWALAWWGIVLYWISALLYVVQVAGLIRASRADTPDVVRQQST</sequence>
<feature type="transmembrane region" description="Helical" evidence="12">
    <location>
        <begin position="167"/>
        <end position="188"/>
    </location>
</feature>
<comment type="caution">
    <text evidence="13">The sequence shown here is derived from an EMBL/GenBank/DDBJ whole genome shotgun (WGS) entry which is preliminary data.</text>
</comment>
<evidence type="ECO:0000256" key="9">
    <source>
        <dbReference type="ARBA" id="ARBA00023209"/>
    </source>
</evidence>
<dbReference type="InterPro" id="IPR004570">
    <property type="entry name" value="Phosphatidylglycerol_P_synth"/>
</dbReference>
<evidence type="ECO:0000256" key="8">
    <source>
        <dbReference type="ARBA" id="ARBA00023136"/>
    </source>
</evidence>
<evidence type="ECO:0000313" key="14">
    <source>
        <dbReference type="Proteomes" id="UP000548476"/>
    </source>
</evidence>
<dbReference type="EC" id="2.7.8.41" evidence="13"/>
<dbReference type="RefSeq" id="WP_184788672.1">
    <property type="nucleotide sequence ID" value="NZ_BONT01000116.1"/>
</dbReference>
<keyword evidence="5 12" id="KW-0812">Transmembrane</keyword>
<name>A0A841FTI0_9ACTN</name>
<evidence type="ECO:0000256" key="11">
    <source>
        <dbReference type="RuleBase" id="RU003750"/>
    </source>
</evidence>
<feature type="transmembrane region" description="Helical" evidence="12">
    <location>
        <begin position="103"/>
        <end position="123"/>
    </location>
</feature>
<organism evidence="13 14">
    <name type="scientific">Phytomonospora endophytica</name>
    <dbReference type="NCBI Taxonomy" id="714109"/>
    <lineage>
        <taxon>Bacteria</taxon>
        <taxon>Bacillati</taxon>
        <taxon>Actinomycetota</taxon>
        <taxon>Actinomycetes</taxon>
        <taxon>Micromonosporales</taxon>
        <taxon>Micromonosporaceae</taxon>
        <taxon>Phytomonospora</taxon>
    </lineage>
</organism>
<dbReference type="GO" id="GO:0043337">
    <property type="term" value="F:cardiolipin synthase (CMP-forming)"/>
    <property type="evidence" value="ECO:0007669"/>
    <property type="project" value="UniProtKB-EC"/>
</dbReference>
<evidence type="ECO:0000256" key="5">
    <source>
        <dbReference type="ARBA" id="ARBA00022692"/>
    </source>
</evidence>
<keyword evidence="7" id="KW-0443">Lipid metabolism</keyword>
<dbReference type="GO" id="GO:0016020">
    <property type="term" value="C:membrane"/>
    <property type="evidence" value="ECO:0007669"/>
    <property type="project" value="UniProtKB-SubCell"/>
</dbReference>
<dbReference type="Gene3D" id="1.20.120.1760">
    <property type="match status" value="1"/>
</dbReference>
<keyword evidence="3" id="KW-0444">Lipid biosynthesis</keyword>
<dbReference type="InterPro" id="IPR048254">
    <property type="entry name" value="CDP_ALCOHOL_P_TRANSF_CS"/>
</dbReference>
<dbReference type="PANTHER" id="PTHR14269:SF62">
    <property type="entry name" value="CDP-DIACYLGLYCEROL--GLYCEROL-3-PHOSPHATE 3-PHOSPHATIDYLTRANSFERASE 1, CHLOROPLASTIC"/>
    <property type="match status" value="1"/>
</dbReference>
<feature type="transmembrane region" description="Helical" evidence="12">
    <location>
        <begin position="135"/>
        <end position="155"/>
    </location>
</feature>
<evidence type="ECO:0000313" key="13">
    <source>
        <dbReference type="EMBL" id="MBB6035839.1"/>
    </source>
</evidence>